<name>A0A0F0CU67_9BACT</name>
<dbReference type="GO" id="GO:0035438">
    <property type="term" value="F:cyclic-di-GMP binding"/>
    <property type="evidence" value="ECO:0007669"/>
    <property type="project" value="InterPro"/>
</dbReference>
<gene>
    <name evidence="2" type="ORF">OMAG_000534</name>
</gene>
<evidence type="ECO:0000259" key="1">
    <source>
        <dbReference type="Pfam" id="PF07238"/>
    </source>
</evidence>
<dbReference type="Pfam" id="PF07238">
    <property type="entry name" value="PilZ"/>
    <property type="match status" value="1"/>
</dbReference>
<feature type="domain" description="PilZ" evidence="1">
    <location>
        <begin position="6"/>
        <end position="103"/>
    </location>
</feature>
<reference evidence="2 3" key="1">
    <citation type="submission" date="2015-02" db="EMBL/GenBank/DDBJ databases">
        <title>Single-cell genomics of uncultivated deep-branching MTB reveals a conserved set of magnetosome genes.</title>
        <authorList>
            <person name="Kolinko S."/>
            <person name="Richter M."/>
            <person name="Glockner F.O."/>
            <person name="Brachmann A."/>
            <person name="Schuler D."/>
        </authorList>
    </citation>
    <scope>NUCLEOTIDE SEQUENCE [LARGE SCALE GENOMIC DNA]</scope>
    <source>
        <strain evidence="2">SKK-01</strain>
    </source>
</reference>
<keyword evidence="3" id="KW-1185">Reference proteome</keyword>
<organism evidence="2 3">
    <name type="scientific">Candidatus Omnitrophus magneticus</name>
    <dbReference type="NCBI Taxonomy" id="1609969"/>
    <lineage>
        <taxon>Bacteria</taxon>
        <taxon>Pseudomonadati</taxon>
        <taxon>Candidatus Omnitrophota</taxon>
        <taxon>Candidatus Omnitrophus</taxon>
    </lineage>
</organism>
<evidence type="ECO:0000313" key="3">
    <source>
        <dbReference type="Proteomes" id="UP000033428"/>
    </source>
</evidence>
<dbReference type="InterPro" id="IPR009875">
    <property type="entry name" value="PilZ_domain"/>
</dbReference>
<dbReference type="Proteomes" id="UP000033428">
    <property type="component" value="Unassembled WGS sequence"/>
</dbReference>
<proteinExistence type="predicted"/>
<evidence type="ECO:0000313" key="2">
    <source>
        <dbReference type="EMBL" id="KJJ85579.1"/>
    </source>
</evidence>
<accession>A0A0F0CU67</accession>
<dbReference type="EMBL" id="JYNY01000114">
    <property type="protein sequence ID" value="KJJ85579.1"/>
    <property type="molecule type" value="Genomic_DNA"/>
</dbReference>
<dbReference type="Gene3D" id="2.40.10.220">
    <property type="entry name" value="predicted glycosyltransferase like domains"/>
    <property type="match status" value="1"/>
</dbReference>
<sequence>MPRIKTHVPIRYKKLHGGESSEGCGSLSKNISTGGIHFRTNEFISMASRLILEIDLPMLNKPIRAISKVAWIRKAGSSDDYEVGNQFLEISKKDKALLSEYVDSVSLYNNEGTTPTEKK</sequence>
<dbReference type="AlphaFoldDB" id="A0A0F0CU67"/>
<comment type="caution">
    <text evidence="2">The sequence shown here is derived from an EMBL/GenBank/DDBJ whole genome shotgun (WGS) entry which is preliminary data.</text>
</comment>
<protein>
    <submittedName>
        <fullName evidence="2">Type IV pilus assembly PilZ domain protein</fullName>
    </submittedName>
</protein>